<evidence type="ECO:0000256" key="1">
    <source>
        <dbReference type="ARBA" id="ARBA00004117"/>
    </source>
</evidence>
<comment type="function">
    <text evidence="5 6">Structural component of flagellum, the bacterial motility apparatus. Part of the rod structure of flagellar basal body.</text>
</comment>
<sequence>MFYKLWKMFELDKIAIDLLLYQQSLIVSNIVNVNTKNYQAKDINFKKAFIEAVRQRQKNIEKTDFLIDYSKIKLIQRKIIFTKKNAAVSKDINNLDLEKLAFLKNSILYQKCLASIKQKEKIFLDIIGL</sequence>
<name>F7WZE0_9GAMM</name>
<evidence type="ECO:0000256" key="6">
    <source>
        <dbReference type="PIRNR" id="PIRNR002889"/>
    </source>
</evidence>
<accession>F7WZE0</accession>
<comment type="subcellular location">
    <subcellularLocation>
        <location evidence="1 6">Bacterial flagellum basal body</location>
    </subcellularLocation>
</comment>
<reference evidence="7 8" key="1">
    <citation type="journal article" date="2011" name="Appl. Environ. Microbiol.">
        <title>The genome of Buchnera aphidicola from the aphid Cinara tujafilina provides new clues about the evolutionary history of metabolic losses in bacterial endosymbionts.</title>
        <authorList>
            <person name="Lamelas A."/>
            <person name="Gosalbes M.J."/>
            <person name="Moya A."/>
            <person name="Latorre A."/>
        </authorList>
    </citation>
    <scope>NUCLEOTIDE SEQUENCE [LARGE SCALE GENOMIC DNA]</scope>
    <source>
        <strain evidence="8">Cinara tujafilina</strain>
    </source>
</reference>
<protein>
    <recommendedName>
        <fullName evidence="3 6">Flagellar basal body rod protein FlgB</fullName>
    </recommendedName>
</protein>
<evidence type="ECO:0000256" key="3">
    <source>
        <dbReference type="ARBA" id="ARBA00014376"/>
    </source>
</evidence>
<keyword evidence="7" id="KW-0966">Cell projection</keyword>
<dbReference type="PIRSF" id="PIRSF002889">
    <property type="entry name" value="Rod_FlgB"/>
    <property type="match status" value="1"/>
</dbReference>
<comment type="subunit">
    <text evidence="6">The basal body constitutes a major portion of the flagellar organelle and consists of a number of rings mounted on a central rod.</text>
</comment>
<dbReference type="GO" id="GO:0030694">
    <property type="term" value="C:bacterial-type flagellum basal body, rod"/>
    <property type="evidence" value="ECO:0007669"/>
    <property type="project" value="InterPro"/>
</dbReference>
<keyword evidence="4 6" id="KW-0975">Bacterial flagellum</keyword>
<evidence type="ECO:0000256" key="2">
    <source>
        <dbReference type="ARBA" id="ARBA00009677"/>
    </source>
</evidence>
<dbReference type="Proteomes" id="UP000006811">
    <property type="component" value="Chromosome"/>
</dbReference>
<evidence type="ECO:0000256" key="5">
    <source>
        <dbReference type="ARBA" id="ARBA00024934"/>
    </source>
</evidence>
<organism evidence="7 8">
    <name type="scientific">Buchnera aphidicola</name>
    <name type="common">Cinara tujafilina</name>
    <dbReference type="NCBI Taxonomy" id="261317"/>
    <lineage>
        <taxon>Bacteria</taxon>
        <taxon>Pseudomonadati</taxon>
        <taxon>Pseudomonadota</taxon>
        <taxon>Gammaproteobacteria</taxon>
        <taxon>Enterobacterales</taxon>
        <taxon>Erwiniaceae</taxon>
        <taxon>Buchnera</taxon>
    </lineage>
</organism>
<evidence type="ECO:0000313" key="7">
    <source>
        <dbReference type="EMBL" id="AEH39802.1"/>
    </source>
</evidence>
<keyword evidence="7" id="KW-0969">Cilium</keyword>
<dbReference type="GO" id="GO:0071973">
    <property type="term" value="P:bacterial-type flagellum-dependent cell motility"/>
    <property type="evidence" value="ECO:0007669"/>
    <property type="project" value="InterPro"/>
</dbReference>
<evidence type="ECO:0000256" key="4">
    <source>
        <dbReference type="ARBA" id="ARBA00023143"/>
    </source>
</evidence>
<dbReference type="EMBL" id="CP001817">
    <property type="protein sequence ID" value="AEH39802.1"/>
    <property type="molecule type" value="Genomic_DNA"/>
</dbReference>
<comment type="similarity">
    <text evidence="2 6">Belongs to the flagella basal body rod proteins family.</text>
</comment>
<dbReference type="KEGG" id="baj:BCTU_220"/>
<keyword evidence="7" id="KW-0282">Flagellum</keyword>
<gene>
    <name evidence="7" type="primary">flgB</name>
    <name evidence="7" type="ORF">BCTU_220</name>
</gene>
<proteinExistence type="inferred from homology"/>
<dbReference type="STRING" id="261317.BCTU_220"/>
<evidence type="ECO:0000313" key="8">
    <source>
        <dbReference type="Proteomes" id="UP000006811"/>
    </source>
</evidence>
<dbReference type="HOGENOM" id="CLU_1944627_0_0_6"/>
<keyword evidence="8" id="KW-1185">Reference proteome</keyword>
<dbReference type="InterPro" id="IPR006300">
    <property type="entry name" value="FlgB"/>
</dbReference>
<dbReference type="AlphaFoldDB" id="F7WZE0"/>